<comment type="subcellular location">
    <subcellularLocation>
        <location evidence="1">Nucleus</location>
    </subcellularLocation>
</comment>
<dbReference type="AlphaFoldDB" id="A0A9P7BX15"/>
<dbReference type="InterPro" id="IPR007219">
    <property type="entry name" value="XnlR_reg_dom"/>
</dbReference>
<dbReference type="GO" id="GO:0006351">
    <property type="term" value="P:DNA-templated transcription"/>
    <property type="evidence" value="ECO:0007669"/>
    <property type="project" value="InterPro"/>
</dbReference>
<dbReference type="PANTHER" id="PTHR47338">
    <property type="entry name" value="ZN(II)2CYS6 TRANSCRIPTION FACTOR (EUROFUNG)-RELATED"/>
    <property type="match status" value="1"/>
</dbReference>
<dbReference type="GO" id="GO:0005634">
    <property type="term" value="C:nucleus"/>
    <property type="evidence" value="ECO:0007669"/>
    <property type="project" value="UniProtKB-SubCell"/>
</dbReference>
<keyword evidence="7" id="KW-0472">Membrane</keyword>
<dbReference type="GO" id="GO:0003677">
    <property type="term" value="F:DNA binding"/>
    <property type="evidence" value="ECO:0007669"/>
    <property type="project" value="InterPro"/>
</dbReference>
<dbReference type="PANTHER" id="PTHR47338:SF5">
    <property type="entry name" value="ZN(II)2CYS6 TRANSCRIPTION FACTOR (EUROFUNG)"/>
    <property type="match status" value="1"/>
</dbReference>
<evidence type="ECO:0000256" key="5">
    <source>
        <dbReference type="ARBA" id="ARBA00023242"/>
    </source>
</evidence>
<comment type="caution">
    <text evidence="9">The sequence shown here is derived from an EMBL/GenBank/DDBJ whole genome shotgun (WGS) entry which is preliminary data.</text>
</comment>
<keyword evidence="2" id="KW-0479">Metal-binding</keyword>
<keyword evidence="4" id="KW-0804">Transcription</keyword>
<proteinExistence type="predicted"/>
<evidence type="ECO:0000259" key="8">
    <source>
        <dbReference type="SMART" id="SM00906"/>
    </source>
</evidence>
<evidence type="ECO:0000256" key="2">
    <source>
        <dbReference type="ARBA" id="ARBA00022723"/>
    </source>
</evidence>
<reference evidence="9" key="1">
    <citation type="journal article" date="2020" name="Microb. Genom.">
        <title>Genetic diversity of clinical and environmental Mucorales isolates obtained from an investigation of mucormycosis cases among solid organ transplant recipients.</title>
        <authorList>
            <person name="Nguyen M.H."/>
            <person name="Kaul D."/>
            <person name="Muto C."/>
            <person name="Cheng S.J."/>
            <person name="Richter R.A."/>
            <person name="Bruno V.M."/>
            <person name="Liu G."/>
            <person name="Beyhan S."/>
            <person name="Sundermann A.J."/>
            <person name="Mounaud S."/>
            <person name="Pasculle A.W."/>
            <person name="Nierman W.C."/>
            <person name="Driscoll E."/>
            <person name="Cumbie R."/>
            <person name="Clancy C.J."/>
            <person name="Dupont C.L."/>
        </authorList>
    </citation>
    <scope>NUCLEOTIDE SEQUENCE</scope>
    <source>
        <strain evidence="9">GL11</strain>
    </source>
</reference>
<feature type="domain" description="Xylanolytic transcriptional activator regulatory" evidence="8">
    <location>
        <begin position="217"/>
        <end position="295"/>
    </location>
</feature>
<gene>
    <name evidence="9" type="ORF">G6F64_001450</name>
</gene>
<dbReference type="OrthoDB" id="2123952at2759"/>
<protein>
    <recommendedName>
        <fullName evidence="8">Xylanolytic transcriptional activator regulatory domain-containing protein</fullName>
    </recommendedName>
</protein>
<evidence type="ECO:0000256" key="6">
    <source>
        <dbReference type="SAM" id="MobiDB-lite"/>
    </source>
</evidence>
<name>A0A9P7BX15_RHIOR</name>
<dbReference type="Proteomes" id="UP000716291">
    <property type="component" value="Unassembled WGS sequence"/>
</dbReference>
<feature type="compositionally biased region" description="Polar residues" evidence="6">
    <location>
        <begin position="34"/>
        <end position="43"/>
    </location>
</feature>
<evidence type="ECO:0000313" key="9">
    <source>
        <dbReference type="EMBL" id="KAG1314450.1"/>
    </source>
</evidence>
<feature type="compositionally biased region" description="Basic and acidic residues" evidence="6">
    <location>
        <begin position="54"/>
        <end position="70"/>
    </location>
</feature>
<dbReference type="GO" id="GO:0000981">
    <property type="term" value="F:DNA-binding transcription factor activity, RNA polymerase II-specific"/>
    <property type="evidence" value="ECO:0007669"/>
    <property type="project" value="InterPro"/>
</dbReference>
<dbReference type="EMBL" id="JAANQT010000110">
    <property type="protein sequence ID" value="KAG1314450.1"/>
    <property type="molecule type" value="Genomic_DNA"/>
</dbReference>
<feature type="compositionally biased region" description="Low complexity" evidence="6">
    <location>
        <begin position="72"/>
        <end position="85"/>
    </location>
</feature>
<keyword evidence="5" id="KW-0539">Nucleus</keyword>
<sequence length="670" mass="75342">MRCKSMKKRGPRQGYIELLEQRLAKMEKILLSSETAAAGGNSSQEQQQNEIPENEQRIKRGKTNREEHHQHSSSPTSFSSISSSFPSPPTHALIQQPQSAELNEKTLPPMDVIEHMTDLYFTYLHPFCPLFDEATLRKSIREGKCTDFLLLSLLAACARYSERPDIKKNPPWRGGEVYADAARKLLIKVIDEPSISNVQGITLLTLHEYGCGRGPRSWMYGGMAIRMAMELGLHENIENDNANPTLERLTEQETSRKVFWSIYTIDKFSTAATGRPSTLTEPFCTALLPARVNSNCNSGHYYTESLDGNQYLLLNIGGVRKSQLLGSYIDSSRQEQNSGQKPVLNGFAYFIRASNVLGKVTAFVNKKEKFQTSTHPPYHPDSEISKLDKIIDDLYEDLPIEFKNIPTNYELQINPTHQGSLITLHILHNTLVILLHRPSMVVADTLDSEVVLPELKAFVAKSLAKCMKAVDNVTVLVDKIGTRKELIAPYLTYLIYTVATVVVSVSFSSKEEEAQKARKALPAYMKFLVAARNYWAMADKLYFMIRDLYMIHDKVLKGHREATDAQSTPELYQQSSPDLFQQQPMPDIPPLVNNNSEAAITSVNDWNLSYYTAAMSEATPDLGFYTGLNDTMDFIQASNNVFSIPGGFNQPLGFSYFPDTSNQNNNNNNT</sequence>
<keyword evidence="10" id="KW-1185">Reference proteome</keyword>
<evidence type="ECO:0000256" key="7">
    <source>
        <dbReference type="SAM" id="Phobius"/>
    </source>
</evidence>
<evidence type="ECO:0000256" key="3">
    <source>
        <dbReference type="ARBA" id="ARBA00023015"/>
    </source>
</evidence>
<dbReference type="GO" id="GO:0008270">
    <property type="term" value="F:zinc ion binding"/>
    <property type="evidence" value="ECO:0007669"/>
    <property type="project" value="InterPro"/>
</dbReference>
<evidence type="ECO:0000313" key="10">
    <source>
        <dbReference type="Proteomes" id="UP000716291"/>
    </source>
</evidence>
<keyword evidence="7" id="KW-0812">Transmembrane</keyword>
<organism evidence="9 10">
    <name type="scientific">Rhizopus oryzae</name>
    <name type="common">Mucormycosis agent</name>
    <name type="synonym">Rhizopus arrhizus var. delemar</name>
    <dbReference type="NCBI Taxonomy" id="64495"/>
    <lineage>
        <taxon>Eukaryota</taxon>
        <taxon>Fungi</taxon>
        <taxon>Fungi incertae sedis</taxon>
        <taxon>Mucoromycota</taxon>
        <taxon>Mucoromycotina</taxon>
        <taxon>Mucoromycetes</taxon>
        <taxon>Mucorales</taxon>
        <taxon>Mucorineae</taxon>
        <taxon>Rhizopodaceae</taxon>
        <taxon>Rhizopus</taxon>
    </lineage>
</organism>
<accession>A0A9P7BX15</accession>
<feature type="region of interest" description="Disordered" evidence="6">
    <location>
        <begin position="34"/>
        <end position="96"/>
    </location>
</feature>
<evidence type="ECO:0000256" key="1">
    <source>
        <dbReference type="ARBA" id="ARBA00004123"/>
    </source>
</evidence>
<dbReference type="SMART" id="SM00906">
    <property type="entry name" value="Fungal_trans"/>
    <property type="match status" value="1"/>
</dbReference>
<dbReference type="InterPro" id="IPR050815">
    <property type="entry name" value="TF_fung"/>
</dbReference>
<keyword evidence="3" id="KW-0805">Transcription regulation</keyword>
<feature type="transmembrane region" description="Helical" evidence="7">
    <location>
        <begin position="487"/>
        <end position="507"/>
    </location>
</feature>
<evidence type="ECO:0000256" key="4">
    <source>
        <dbReference type="ARBA" id="ARBA00023163"/>
    </source>
</evidence>
<dbReference type="CDD" id="cd12148">
    <property type="entry name" value="fungal_TF_MHR"/>
    <property type="match status" value="1"/>
</dbReference>
<keyword evidence="7" id="KW-1133">Transmembrane helix</keyword>
<dbReference type="Pfam" id="PF04082">
    <property type="entry name" value="Fungal_trans"/>
    <property type="match status" value="1"/>
</dbReference>